<feature type="transmembrane region" description="Helical" evidence="1">
    <location>
        <begin position="56"/>
        <end position="73"/>
    </location>
</feature>
<feature type="transmembrane region" description="Helical" evidence="1">
    <location>
        <begin position="109"/>
        <end position="134"/>
    </location>
</feature>
<feature type="transmembrane region" description="Helical" evidence="1">
    <location>
        <begin position="173"/>
        <end position="191"/>
    </location>
</feature>
<evidence type="ECO:0000313" key="2">
    <source>
        <dbReference type="EMBL" id="KPQ42493.1"/>
    </source>
</evidence>
<dbReference type="EMBL" id="LKCM01000230">
    <property type="protein sequence ID" value="KPQ42493.1"/>
    <property type="molecule type" value="Genomic_DNA"/>
</dbReference>
<evidence type="ECO:0000256" key="1">
    <source>
        <dbReference type="SAM" id="Phobius"/>
    </source>
</evidence>
<gene>
    <name evidence="2" type="ORF">MPEBLZ_02951</name>
</gene>
<feature type="transmembrane region" description="Helical" evidence="1">
    <location>
        <begin position="79"/>
        <end position="97"/>
    </location>
</feature>
<organism evidence="2 3">
    <name type="scientific">Candidatus Methanoperedens nitratireducens</name>
    <dbReference type="NCBI Taxonomy" id="1392998"/>
    <lineage>
        <taxon>Archaea</taxon>
        <taxon>Methanobacteriati</taxon>
        <taxon>Methanobacteriota</taxon>
        <taxon>Stenosarchaea group</taxon>
        <taxon>Methanomicrobia</taxon>
        <taxon>Methanosarcinales</taxon>
        <taxon>ANME-2 cluster</taxon>
        <taxon>Candidatus Methanoperedentaceae</taxon>
        <taxon>Candidatus Methanoperedens</taxon>
    </lineage>
</organism>
<dbReference type="AlphaFoldDB" id="A0A0P7ZFX8"/>
<protein>
    <submittedName>
        <fullName evidence="2">Uncharacterized protein</fullName>
    </submittedName>
</protein>
<feature type="transmembrane region" description="Helical" evidence="1">
    <location>
        <begin position="322"/>
        <end position="344"/>
    </location>
</feature>
<feature type="transmembrane region" description="Helical" evidence="1">
    <location>
        <begin position="34"/>
        <end position="51"/>
    </location>
</feature>
<reference evidence="2 3" key="1">
    <citation type="submission" date="2015-09" db="EMBL/GenBank/DDBJ databases">
        <title>A metagenomics-based metabolic model of nitrate-dependent anaerobic oxidation of methane by Methanoperedens-like archaea.</title>
        <authorList>
            <person name="Arshad A."/>
            <person name="Speth D.R."/>
            <person name="De Graaf R.M."/>
            <person name="Op Den Camp H.J."/>
            <person name="Jetten M.S."/>
            <person name="Welte C.U."/>
        </authorList>
    </citation>
    <scope>NUCLEOTIDE SEQUENCE [LARGE SCALE GENOMIC DNA]</scope>
</reference>
<keyword evidence="1" id="KW-0472">Membrane</keyword>
<sequence>MNNNRKNALWLAGLSFAASLLVSAYITTFQYSPVVVIYPFISLLGIIGILLRKKEVLIISALISLALMILGIMTVGGLFFISSLPLLISTFVYPGGFEKVDVDKTSKRTARIIMIASLFAAVAAGIVELSWLYVKFSSGKWILSDIEFVFLILLLSVLPVLGLIGISRGNRDFLNTSAAISIVLAVFMGIFLRRPMFLVSTLLLMISAFVYGSGIKRQIKKEIETEIEIVDPGFKKTALVLAGASMLVAVIITLYSEIVLIADGCYTYHTSSTSGGTICSDFRPDYVIPVLLSFIGIVGILRENKLMLYSSAAVSFVRMVVYLSQIAVLFLPSFLMLIISAFVYQKGIRKAEGMEEASQNNKQYYVLLLLFVFVILWIIGVYIFVQPSSITGESGYGQAPAKQIP</sequence>
<feature type="transmembrane region" description="Helical" evidence="1">
    <location>
        <begin position="364"/>
        <end position="385"/>
    </location>
</feature>
<proteinExistence type="predicted"/>
<name>A0A0P7ZFX8_9EURY</name>
<keyword evidence="1" id="KW-1133">Transmembrane helix</keyword>
<evidence type="ECO:0000313" key="3">
    <source>
        <dbReference type="Proteomes" id="UP000050360"/>
    </source>
</evidence>
<accession>A0A0P7ZFX8</accession>
<feature type="transmembrane region" description="Helical" evidence="1">
    <location>
        <begin position="237"/>
        <end position="262"/>
    </location>
</feature>
<feature type="transmembrane region" description="Helical" evidence="1">
    <location>
        <begin position="197"/>
        <end position="216"/>
    </location>
</feature>
<keyword evidence="1" id="KW-0812">Transmembrane</keyword>
<feature type="transmembrane region" description="Helical" evidence="1">
    <location>
        <begin position="146"/>
        <end position="166"/>
    </location>
</feature>
<comment type="caution">
    <text evidence="2">The sequence shown here is derived from an EMBL/GenBank/DDBJ whole genome shotgun (WGS) entry which is preliminary data.</text>
</comment>
<dbReference type="Proteomes" id="UP000050360">
    <property type="component" value="Unassembled WGS sequence"/>
</dbReference>